<accession>A0A0A9AE91</accession>
<proteinExistence type="predicted"/>
<dbReference type="EMBL" id="GBRH01249687">
    <property type="protein sequence ID" value="JAD48208.1"/>
    <property type="molecule type" value="Transcribed_RNA"/>
</dbReference>
<evidence type="ECO:0000313" key="1">
    <source>
        <dbReference type="EMBL" id="JAD48208.1"/>
    </source>
</evidence>
<protein>
    <submittedName>
        <fullName evidence="1">Uncharacterized protein</fullName>
    </submittedName>
</protein>
<reference evidence="1" key="2">
    <citation type="journal article" date="2015" name="Data Brief">
        <title>Shoot transcriptome of the giant reed, Arundo donax.</title>
        <authorList>
            <person name="Barrero R.A."/>
            <person name="Guerrero F.D."/>
            <person name="Moolhuijzen P."/>
            <person name="Goolsby J.A."/>
            <person name="Tidwell J."/>
            <person name="Bellgard S.E."/>
            <person name="Bellgard M.I."/>
        </authorList>
    </citation>
    <scope>NUCLEOTIDE SEQUENCE</scope>
    <source>
        <tissue evidence="1">Shoot tissue taken approximately 20 cm above the soil surface</tissue>
    </source>
</reference>
<reference evidence="1" key="1">
    <citation type="submission" date="2014-09" db="EMBL/GenBank/DDBJ databases">
        <authorList>
            <person name="Magalhaes I.L.F."/>
            <person name="Oliveira U."/>
            <person name="Santos F.R."/>
            <person name="Vidigal T.H.D.A."/>
            <person name="Brescovit A.D."/>
            <person name="Santos A.J."/>
        </authorList>
    </citation>
    <scope>NUCLEOTIDE SEQUENCE</scope>
    <source>
        <tissue evidence="1">Shoot tissue taken approximately 20 cm above the soil surface</tissue>
    </source>
</reference>
<dbReference type="AlphaFoldDB" id="A0A0A9AE91"/>
<sequence length="20" mass="2051">MAIWPWGRCGSGGAKCGNEA</sequence>
<name>A0A0A9AE91_ARUDO</name>
<organism evidence="1">
    <name type="scientific">Arundo donax</name>
    <name type="common">Giant reed</name>
    <name type="synonym">Donax arundinaceus</name>
    <dbReference type="NCBI Taxonomy" id="35708"/>
    <lineage>
        <taxon>Eukaryota</taxon>
        <taxon>Viridiplantae</taxon>
        <taxon>Streptophyta</taxon>
        <taxon>Embryophyta</taxon>
        <taxon>Tracheophyta</taxon>
        <taxon>Spermatophyta</taxon>
        <taxon>Magnoliopsida</taxon>
        <taxon>Liliopsida</taxon>
        <taxon>Poales</taxon>
        <taxon>Poaceae</taxon>
        <taxon>PACMAD clade</taxon>
        <taxon>Arundinoideae</taxon>
        <taxon>Arundineae</taxon>
        <taxon>Arundo</taxon>
    </lineage>
</organism>